<dbReference type="PANTHER" id="PTHR43133">
    <property type="entry name" value="RNA POLYMERASE ECF-TYPE SIGMA FACTO"/>
    <property type="match status" value="1"/>
</dbReference>
<comment type="similarity">
    <text evidence="1 6">Belongs to the sigma-70 factor family. ECF subfamily.</text>
</comment>
<evidence type="ECO:0000259" key="8">
    <source>
        <dbReference type="Pfam" id="PF04542"/>
    </source>
</evidence>
<dbReference type="PANTHER" id="PTHR43133:SF52">
    <property type="entry name" value="ECF RNA POLYMERASE SIGMA FACTOR SIGL"/>
    <property type="match status" value="1"/>
</dbReference>
<dbReference type="CDD" id="cd06171">
    <property type="entry name" value="Sigma70_r4"/>
    <property type="match status" value="1"/>
</dbReference>
<accession>A0ABW7SL34</accession>
<dbReference type="InterPro" id="IPR007630">
    <property type="entry name" value="RNA_pol_sigma70_r4"/>
</dbReference>
<keyword evidence="2 6" id="KW-0805">Transcription regulation</keyword>
<keyword evidence="11" id="KW-1185">Reference proteome</keyword>
<reference evidence="10 11" key="1">
    <citation type="submission" date="2024-10" db="EMBL/GenBank/DDBJ databases">
        <title>The Natural Products Discovery Center: Release of the First 8490 Sequenced Strains for Exploring Actinobacteria Biosynthetic Diversity.</title>
        <authorList>
            <person name="Kalkreuter E."/>
            <person name="Kautsar S.A."/>
            <person name="Yang D."/>
            <person name="Bader C.D."/>
            <person name="Teijaro C.N."/>
            <person name="Fluegel L."/>
            <person name="Davis C.M."/>
            <person name="Simpson J.R."/>
            <person name="Lauterbach L."/>
            <person name="Steele A.D."/>
            <person name="Gui C."/>
            <person name="Meng S."/>
            <person name="Li G."/>
            <person name="Viehrig K."/>
            <person name="Ye F."/>
            <person name="Su P."/>
            <person name="Kiefer A.F."/>
            <person name="Nichols A."/>
            <person name="Cepeda A.J."/>
            <person name="Yan W."/>
            <person name="Fan B."/>
            <person name="Jiang Y."/>
            <person name="Adhikari A."/>
            <person name="Zheng C.-J."/>
            <person name="Schuster L."/>
            <person name="Cowan T.M."/>
            <person name="Smanski M.J."/>
            <person name="Chevrette M.G."/>
            <person name="De Carvalho L.P.S."/>
            <person name="Shen B."/>
        </authorList>
    </citation>
    <scope>NUCLEOTIDE SEQUENCE [LARGE SCALE GENOMIC DNA]</scope>
    <source>
        <strain evidence="10 11">NPDC021253</strain>
    </source>
</reference>
<dbReference type="SUPFAM" id="SSF88659">
    <property type="entry name" value="Sigma3 and sigma4 domains of RNA polymerase sigma factors"/>
    <property type="match status" value="1"/>
</dbReference>
<dbReference type="InterPro" id="IPR013325">
    <property type="entry name" value="RNA_pol_sigma_r2"/>
</dbReference>
<protein>
    <recommendedName>
        <fullName evidence="6">RNA polymerase sigma factor</fullName>
    </recommendedName>
</protein>
<dbReference type="Gene3D" id="1.10.10.10">
    <property type="entry name" value="Winged helix-like DNA-binding domain superfamily/Winged helix DNA-binding domain"/>
    <property type="match status" value="1"/>
</dbReference>
<dbReference type="Gene3D" id="1.10.1740.10">
    <property type="match status" value="1"/>
</dbReference>
<gene>
    <name evidence="10" type="ORF">ACH4OY_11170</name>
</gene>
<dbReference type="NCBIfam" id="TIGR02937">
    <property type="entry name" value="sigma70-ECF"/>
    <property type="match status" value="1"/>
</dbReference>
<feature type="domain" description="RNA polymerase sigma-70 region 4" evidence="9">
    <location>
        <begin position="117"/>
        <end position="162"/>
    </location>
</feature>
<evidence type="ECO:0000256" key="7">
    <source>
        <dbReference type="SAM" id="MobiDB-lite"/>
    </source>
</evidence>
<keyword evidence="4 6" id="KW-0238">DNA-binding</keyword>
<dbReference type="Pfam" id="PF04542">
    <property type="entry name" value="Sigma70_r2"/>
    <property type="match status" value="1"/>
</dbReference>
<evidence type="ECO:0000256" key="6">
    <source>
        <dbReference type="RuleBase" id="RU000716"/>
    </source>
</evidence>
<comment type="caution">
    <text evidence="10">The sequence shown here is derived from an EMBL/GenBank/DDBJ whole genome shotgun (WGS) entry which is preliminary data.</text>
</comment>
<sequence length="195" mass="21619">MADGAHDDRTQTLERLYRASFGPLLSYVRKLTLGDTARAEDVVQEAMVRAWQHMDELGLTQETARPWLFTVARRIVIDQLRAKASRPVEVQADVAEFWPTVDDGIDRALDGLEVRYALAGLPAHHRDVLVHLYLREQTTEETARAMGIPQGTVKSRAYHALRTARRTMAHAGPDRNQASTSCVPAAPAVKAAKPG</sequence>
<keyword evidence="5 6" id="KW-0804">Transcription</keyword>
<dbReference type="PROSITE" id="PS01063">
    <property type="entry name" value="SIGMA70_ECF"/>
    <property type="match status" value="1"/>
</dbReference>
<evidence type="ECO:0000313" key="11">
    <source>
        <dbReference type="Proteomes" id="UP001611075"/>
    </source>
</evidence>
<dbReference type="InterPro" id="IPR013324">
    <property type="entry name" value="RNA_pol_sigma_r3/r4-like"/>
</dbReference>
<keyword evidence="3 6" id="KW-0731">Sigma factor</keyword>
<evidence type="ECO:0000313" key="10">
    <source>
        <dbReference type="EMBL" id="MFI0793246.1"/>
    </source>
</evidence>
<dbReference type="InterPro" id="IPR014284">
    <property type="entry name" value="RNA_pol_sigma-70_dom"/>
</dbReference>
<dbReference type="InterPro" id="IPR036388">
    <property type="entry name" value="WH-like_DNA-bd_sf"/>
</dbReference>
<feature type="region of interest" description="Disordered" evidence="7">
    <location>
        <begin position="169"/>
        <end position="195"/>
    </location>
</feature>
<dbReference type="InterPro" id="IPR000838">
    <property type="entry name" value="RNA_pol_sigma70_ECF_CS"/>
</dbReference>
<feature type="compositionally biased region" description="Low complexity" evidence="7">
    <location>
        <begin position="183"/>
        <end position="195"/>
    </location>
</feature>
<dbReference type="InterPro" id="IPR007627">
    <property type="entry name" value="RNA_pol_sigma70_r2"/>
</dbReference>
<dbReference type="SUPFAM" id="SSF88946">
    <property type="entry name" value="Sigma2 domain of RNA polymerase sigma factors"/>
    <property type="match status" value="1"/>
</dbReference>
<dbReference type="RefSeq" id="WP_396678503.1">
    <property type="nucleotide sequence ID" value="NZ_JBIRPU010000005.1"/>
</dbReference>
<feature type="domain" description="RNA polymerase sigma-70 region 2" evidence="8">
    <location>
        <begin position="16"/>
        <end position="84"/>
    </location>
</feature>
<evidence type="ECO:0000259" key="9">
    <source>
        <dbReference type="Pfam" id="PF04545"/>
    </source>
</evidence>
<evidence type="ECO:0000256" key="3">
    <source>
        <dbReference type="ARBA" id="ARBA00023082"/>
    </source>
</evidence>
<dbReference type="InterPro" id="IPR039425">
    <property type="entry name" value="RNA_pol_sigma-70-like"/>
</dbReference>
<dbReference type="EMBL" id="JBIRPU010000005">
    <property type="protein sequence ID" value="MFI0793246.1"/>
    <property type="molecule type" value="Genomic_DNA"/>
</dbReference>
<organism evidence="10 11">
    <name type="scientific">Micromonospora rubida</name>
    <dbReference type="NCBI Taxonomy" id="2697657"/>
    <lineage>
        <taxon>Bacteria</taxon>
        <taxon>Bacillati</taxon>
        <taxon>Actinomycetota</taxon>
        <taxon>Actinomycetes</taxon>
        <taxon>Micromonosporales</taxon>
        <taxon>Micromonosporaceae</taxon>
        <taxon>Micromonospora</taxon>
    </lineage>
</organism>
<proteinExistence type="inferred from homology"/>
<dbReference type="Proteomes" id="UP001611075">
    <property type="component" value="Unassembled WGS sequence"/>
</dbReference>
<dbReference type="Pfam" id="PF04545">
    <property type="entry name" value="Sigma70_r4"/>
    <property type="match status" value="1"/>
</dbReference>
<evidence type="ECO:0000256" key="2">
    <source>
        <dbReference type="ARBA" id="ARBA00023015"/>
    </source>
</evidence>
<evidence type="ECO:0000256" key="5">
    <source>
        <dbReference type="ARBA" id="ARBA00023163"/>
    </source>
</evidence>
<name>A0ABW7SL34_9ACTN</name>
<evidence type="ECO:0000256" key="1">
    <source>
        <dbReference type="ARBA" id="ARBA00010641"/>
    </source>
</evidence>
<evidence type="ECO:0000256" key="4">
    <source>
        <dbReference type="ARBA" id="ARBA00023125"/>
    </source>
</evidence>